<dbReference type="Proteomes" id="UP000185860">
    <property type="component" value="Unassembled WGS sequence"/>
</dbReference>
<gene>
    <name evidence="1" type="ORF">NIES2119_18290</name>
</gene>
<evidence type="ECO:0000313" key="2">
    <source>
        <dbReference type="Proteomes" id="UP000185860"/>
    </source>
</evidence>
<name>A0A1U7IGT3_9CYAN</name>
<sequence>MVNTSFFLATAIAVIKQRANSSSNQVLGKIKMKQSSIKNQQLLECVMKLSLLLEEYGEDTFCDAVQNLLDNHPHTQPLANYNYQVIMLPIDYDIEAVLQTATLTANN</sequence>
<protein>
    <submittedName>
        <fullName evidence="1">Uncharacterized protein</fullName>
    </submittedName>
</protein>
<organism evidence="1 2">
    <name type="scientific">[Phormidium ambiguum] IAM M-71</name>
    <dbReference type="NCBI Taxonomy" id="454136"/>
    <lineage>
        <taxon>Bacteria</taxon>
        <taxon>Bacillati</taxon>
        <taxon>Cyanobacteriota</taxon>
        <taxon>Cyanophyceae</taxon>
        <taxon>Oscillatoriophycideae</taxon>
        <taxon>Aerosakkonematales</taxon>
        <taxon>Aerosakkonemataceae</taxon>
        <taxon>Floridanema</taxon>
    </lineage>
</organism>
<evidence type="ECO:0000313" key="1">
    <source>
        <dbReference type="EMBL" id="OKH36248.1"/>
    </source>
</evidence>
<comment type="caution">
    <text evidence="1">The sequence shown here is derived from an EMBL/GenBank/DDBJ whole genome shotgun (WGS) entry which is preliminary data.</text>
</comment>
<dbReference type="EMBL" id="MRCE01000017">
    <property type="protein sequence ID" value="OKH36248.1"/>
    <property type="molecule type" value="Genomic_DNA"/>
</dbReference>
<dbReference type="AlphaFoldDB" id="A0A1U7IGT3"/>
<reference evidence="1 2" key="1">
    <citation type="submission" date="2016-11" db="EMBL/GenBank/DDBJ databases">
        <title>Draft Genome Sequences of Nine Cyanobacterial Strains from Diverse Habitats.</title>
        <authorList>
            <person name="Zhu T."/>
            <person name="Hou S."/>
            <person name="Lu X."/>
            <person name="Hess W.R."/>
        </authorList>
    </citation>
    <scope>NUCLEOTIDE SEQUENCE [LARGE SCALE GENOMIC DNA]</scope>
    <source>
        <strain evidence="1 2">IAM M-71</strain>
    </source>
</reference>
<accession>A0A1U7IGT3</accession>
<proteinExistence type="predicted"/>